<evidence type="ECO:0000313" key="3">
    <source>
        <dbReference type="Proteomes" id="UP000593571"/>
    </source>
</evidence>
<sequence>MRLSPSRGPLAVARAPRAVPGGAARQGLAVIRRPRGLRTKFGGRLRALAQRASRRARMRVPLRLAQVHPALSPGPLLQRPRPVSRPPALPVPWCLSVYTSCGLTAVSTGATTPCLARVPCAHTSQRLNSGFLGVPAGRAGLCAGKDRGAARAPLPASGSLLLALGASVNSRAATYRLPGPLGLGPRASALPVCGLSRKADMCAGPRNKDRRHPPPRVTGQGHQRRSGRAAAV</sequence>
<keyword evidence="3" id="KW-1185">Reference proteome</keyword>
<evidence type="ECO:0000256" key="1">
    <source>
        <dbReference type="SAM" id="MobiDB-lite"/>
    </source>
</evidence>
<dbReference type="EMBL" id="JACASE010000019">
    <property type="protein sequence ID" value="KAF6394728.1"/>
    <property type="molecule type" value="Genomic_DNA"/>
</dbReference>
<feature type="compositionally biased region" description="Basic residues" evidence="1">
    <location>
        <begin position="222"/>
        <end position="232"/>
    </location>
</feature>
<organism evidence="2 3">
    <name type="scientific">Rousettus aegyptiacus</name>
    <name type="common">Egyptian fruit bat</name>
    <name type="synonym">Pteropus aegyptiacus</name>
    <dbReference type="NCBI Taxonomy" id="9407"/>
    <lineage>
        <taxon>Eukaryota</taxon>
        <taxon>Metazoa</taxon>
        <taxon>Chordata</taxon>
        <taxon>Craniata</taxon>
        <taxon>Vertebrata</taxon>
        <taxon>Euteleostomi</taxon>
        <taxon>Mammalia</taxon>
        <taxon>Eutheria</taxon>
        <taxon>Laurasiatheria</taxon>
        <taxon>Chiroptera</taxon>
        <taxon>Yinpterochiroptera</taxon>
        <taxon>Pteropodoidea</taxon>
        <taxon>Pteropodidae</taxon>
        <taxon>Rousettinae</taxon>
        <taxon>Rousettus</taxon>
    </lineage>
</organism>
<feature type="region of interest" description="Disordered" evidence="1">
    <location>
        <begin position="201"/>
        <end position="232"/>
    </location>
</feature>
<evidence type="ECO:0000313" key="2">
    <source>
        <dbReference type="EMBL" id="KAF6394728.1"/>
    </source>
</evidence>
<comment type="caution">
    <text evidence="2">The sequence shown here is derived from an EMBL/GenBank/DDBJ whole genome shotgun (WGS) entry which is preliminary data.</text>
</comment>
<reference evidence="2 3" key="1">
    <citation type="journal article" date="2020" name="Nature">
        <title>Six reference-quality genomes reveal evolution of bat adaptations.</title>
        <authorList>
            <person name="Jebb D."/>
            <person name="Huang Z."/>
            <person name="Pippel M."/>
            <person name="Hughes G.M."/>
            <person name="Lavrichenko K."/>
            <person name="Devanna P."/>
            <person name="Winkler S."/>
            <person name="Jermiin L.S."/>
            <person name="Skirmuntt E.C."/>
            <person name="Katzourakis A."/>
            <person name="Burkitt-Gray L."/>
            <person name="Ray D.A."/>
            <person name="Sullivan K.A.M."/>
            <person name="Roscito J.G."/>
            <person name="Kirilenko B.M."/>
            <person name="Davalos L.M."/>
            <person name="Corthals A.P."/>
            <person name="Power M.L."/>
            <person name="Jones G."/>
            <person name="Ransome R.D."/>
            <person name="Dechmann D.K.N."/>
            <person name="Locatelli A.G."/>
            <person name="Puechmaille S.J."/>
            <person name="Fedrigo O."/>
            <person name="Jarvis E.D."/>
            <person name="Hiller M."/>
            <person name="Vernes S.C."/>
            <person name="Myers E.W."/>
            <person name="Teeling E.C."/>
        </authorList>
    </citation>
    <scope>NUCLEOTIDE SEQUENCE [LARGE SCALE GENOMIC DNA]</scope>
    <source>
        <strain evidence="2">MRouAeg1</strain>
        <tissue evidence="2">Muscle</tissue>
    </source>
</reference>
<name>A0A7J8B7P3_ROUAE</name>
<proteinExistence type="predicted"/>
<dbReference type="Proteomes" id="UP000593571">
    <property type="component" value="Unassembled WGS sequence"/>
</dbReference>
<protein>
    <submittedName>
        <fullName evidence="2">Uncharacterized protein</fullName>
    </submittedName>
</protein>
<gene>
    <name evidence="2" type="ORF">HJG63_010052</name>
</gene>
<accession>A0A7J8B7P3</accession>
<dbReference type="AlphaFoldDB" id="A0A7J8B7P3"/>